<dbReference type="SUPFAM" id="SSF116842">
    <property type="entry name" value="XseB-like"/>
    <property type="match status" value="1"/>
</dbReference>
<comment type="subcellular location">
    <subcellularLocation>
        <location evidence="6">Cytoplasm</location>
    </subcellularLocation>
</comment>
<organism evidence="7 8">
    <name type="scientific">Idiomarina seosinensis</name>
    <dbReference type="NCBI Taxonomy" id="281739"/>
    <lineage>
        <taxon>Bacteria</taxon>
        <taxon>Pseudomonadati</taxon>
        <taxon>Pseudomonadota</taxon>
        <taxon>Gammaproteobacteria</taxon>
        <taxon>Alteromonadales</taxon>
        <taxon>Idiomarinaceae</taxon>
        <taxon>Idiomarina</taxon>
    </lineage>
</organism>
<keyword evidence="2 6" id="KW-0963">Cytoplasm</keyword>
<dbReference type="PIRSF" id="PIRSF006488">
    <property type="entry name" value="Exonuc_VII_S"/>
    <property type="match status" value="1"/>
</dbReference>
<proteinExistence type="inferred from homology"/>
<dbReference type="GO" id="GO:0006308">
    <property type="term" value="P:DNA catabolic process"/>
    <property type="evidence" value="ECO:0007669"/>
    <property type="project" value="UniProtKB-UniRule"/>
</dbReference>
<dbReference type="NCBIfam" id="NF002140">
    <property type="entry name" value="PRK00977.1-4"/>
    <property type="match status" value="1"/>
</dbReference>
<evidence type="ECO:0000256" key="1">
    <source>
        <dbReference type="ARBA" id="ARBA00009998"/>
    </source>
</evidence>
<keyword evidence="5 6" id="KW-0269">Exonuclease</keyword>
<sequence>MSEQPEQQLSFEQALQQLEQLVNELEQGDLPLEQSLKKFEQAIALSRTSQTQLQQAEHKVKLLIEQNGEQKLEPQEDNE</sequence>
<dbReference type="Proteomes" id="UP000287908">
    <property type="component" value="Unassembled WGS sequence"/>
</dbReference>
<dbReference type="Gene3D" id="1.10.287.1040">
    <property type="entry name" value="Exonuclease VII, small subunit"/>
    <property type="match status" value="1"/>
</dbReference>
<evidence type="ECO:0000256" key="2">
    <source>
        <dbReference type="ARBA" id="ARBA00022490"/>
    </source>
</evidence>
<evidence type="ECO:0000313" key="7">
    <source>
        <dbReference type="EMBL" id="RUO75286.1"/>
    </source>
</evidence>
<comment type="caution">
    <text evidence="7">The sequence shown here is derived from an EMBL/GenBank/DDBJ whole genome shotgun (WGS) entry which is preliminary data.</text>
</comment>
<comment type="catalytic activity">
    <reaction evidence="6">
        <text>Exonucleolytic cleavage in either 5'- to 3'- or 3'- to 5'-direction to yield nucleoside 5'-phosphates.</text>
        <dbReference type="EC" id="3.1.11.6"/>
    </reaction>
</comment>
<dbReference type="InterPro" id="IPR003761">
    <property type="entry name" value="Exonuc_VII_S"/>
</dbReference>
<gene>
    <name evidence="6" type="primary">xseB</name>
    <name evidence="7" type="ORF">CWI81_09930</name>
</gene>
<keyword evidence="3 6" id="KW-0540">Nuclease</keyword>
<dbReference type="NCBIfam" id="TIGR01280">
    <property type="entry name" value="xseB"/>
    <property type="match status" value="1"/>
</dbReference>
<comment type="function">
    <text evidence="6">Bidirectionally degrades single-stranded DNA into large acid-insoluble oligonucleotides, which are then degraded further into small acid-soluble oligonucleotides.</text>
</comment>
<reference evidence="7 8" key="1">
    <citation type="journal article" date="2011" name="Front. Microbiol.">
        <title>Genomic signatures of strain selection and enhancement in Bacillus atrophaeus var. globigii, a historical biowarfare simulant.</title>
        <authorList>
            <person name="Gibbons H.S."/>
            <person name="Broomall S.M."/>
            <person name="McNew L.A."/>
            <person name="Daligault H."/>
            <person name="Chapman C."/>
            <person name="Bruce D."/>
            <person name="Karavis M."/>
            <person name="Krepps M."/>
            <person name="McGregor P.A."/>
            <person name="Hong C."/>
            <person name="Park K.H."/>
            <person name="Akmal A."/>
            <person name="Feldman A."/>
            <person name="Lin J.S."/>
            <person name="Chang W.E."/>
            <person name="Higgs B.W."/>
            <person name="Demirev P."/>
            <person name="Lindquist J."/>
            <person name="Liem A."/>
            <person name="Fochler E."/>
            <person name="Read T.D."/>
            <person name="Tapia R."/>
            <person name="Johnson S."/>
            <person name="Bishop-Lilly K.A."/>
            <person name="Detter C."/>
            <person name="Han C."/>
            <person name="Sozhamannan S."/>
            <person name="Rosenzweig C.N."/>
            <person name="Skowronski E.W."/>
        </authorList>
    </citation>
    <scope>NUCLEOTIDE SEQUENCE [LARGE SCALE GENOMIC DNA]</scope>
    <source>
        <strain evidence="7 8">CL-SP19</strain>
    </source>
</reference>
<keyword evidence="8" id="KW-1185">Reference proteome</keyword>
<evidence type="ECO:0000256" key="3">
    <source>
        <dbReference type="ARBA" id="ARBA00022722"/>
    </source>
</evidence>
<dbReference type="HAMAP" id="MF_00337">
    <property type="entry name" value="Exonuc_7_S"/>
    <property type="match status" value="1"/>
</dbReference>
<keyword evidence="4 6" id="KW-0378">Hydrolase</keyword>
<comment type="similarity">
    <text evidence="1 6">Belongs to the XseB family.</text>
</comment>
<dbReference type="GO" id="GO:0005829">
    <property type="term" value="C:cytosol"/>
    <property type="evidence" value="ECO:0007669"/>
    <property type="project" value="TreeGrafter"/>
</dbReference>
<dbReference type="GO" id="GO:0008855">
    <property type="term" value="F:exodeoxyribonuclease VII activity"/>
    <property type="evidence" value="ECO:0007669"/>
    <property type="project" value="UniProtKB-UniRule"/>
</dbReference>
<dbReference type="Pfam" id="PF02609">
    <property type="entry name" value="Exonuc_VII_S"/>
    <property type="match status" value="1"/>
</dbReference>
<evidence type="ECO:0000256" key="6">
    <source>
        <dbReference type="HAMAP-Rule" id="MF_00337"/>
    </source>
</evidence>
<evidence type="ECO:0000313" key="8">
    <source>
        <dbReference type="Proteomes" id="UP000287908"/>
    </source>
</evidence>
<dbReference type="GO" id="GO:0009318">
    <property type="term" value="C:exodeoxyribonuclease VII complex"/>
    <property type="evidence" value="ECO:0007669"/>
    <property type="project" value="UniProtKB-UniRule"/>
</dbReference>
<dbReference type="EC" id="3.1.11.6" evidence="6"/>
<dbReference type="OrthoDB" id="5591562at2"/>
<dbReference type="PANTHER" id="PTHR34137:SF1">
    <property type="entry name" value="EXODEOXYRIBONUCLEASE 7 SMALL SUBUNIT"/>
    <property type="match status" value="1"/>
</dbReference>
<evidence type="ECO:0000256" key="5">
    <source>
        <dbReference type="ARBA" id="ARBA00022839"/>
    </source>
</evidence>
<evidence type="ECO:0000256" key="4">
    <source>
        <dbReference type="ARBA" id="ARBA00022801"/>
    </source>
</evidence>
<dbReference type="EMBL" id="PIQF01000003">
    <property type="protein sequence ID" value="RUO75286.1"/>
    <property type="molecule type" value="Genomic_DNA"/>
</dbReference>
<dbReference type="AlphaFoldDB" id="A0A432ZBF9"/>
<dbReference type="RefSeq" id="WP_126785158.1">
    <property type="nucleotide sequence ID" value="NZ_PIQF01000003.1"/>
</dbReference>
<accession>A0A432ZBF9</accession>
<dbReference type="PANTHER" id="PTHR34137">
    <property type="entry name" value="EXODEOXYRIBONUCLEASE 7 SMALL SUBUNIT"/>
    <property type="match status" value="1"/>
</dbReference>
<comment type="subunit">
    <text evidence="6">Heterooligomer composed of large and small subunits.</text>
</comment>
<name>A0A432ZBF9_9GAMM</name>
<dbReference type="InterPro" id="IPR037004">
    <property type="entry name" value="Exonuc_VII_ssu_sf"/>
</dbReference>
<protein>
    <recommendedName>
        <fullName evidence="6">Exodeoxyribonuclease 7 small subunit</fullName>
        <ecNumber evidence="6">3.1.11.6</ecNumber>
    </recommendedName>
    <alternativeName>
        <fullName evidence="6">Exodeoxyribonuclease VII small subunit</fullName>
        <shortName evidence="6">Exonuclease VII small subunit</shortName>
    </alternativeName>
</protein>